<dbReference type="PANTHER" id="PTHR46487:SF1">
    <property type="entry name" value="DNA REPAIR PROTEIN XRCC3"/>
    <property type="match status" value="1"/>
</dbReference>
<organism evidence="2 3">
    <name type="scientific">Stegodyphus mimosarum</name>
    <name type="common">African social velvet spider</name>
    <dbReference type="NCBI Taxonomy" id="407821"/>
    <lineage>
        <taxon>Eukaryota</taxon>
        <taxon>Metazoa</taxon>
        <taxon>Ecdysozoa</taxon>
        <taxon>Arthropoda</taxon>
        <taxon>Chelicerata</taxon>
        <taxon>Arachnida</taxon>
        <taxon>Araneae</taxon>
        <taxon>Araneomorphae</taxon>
        <taxon>Entelegynae</taxon>
        <taxon>Eresoidea</taxon>
        <taxon>Eresidae</taxon>
        <taxon>Stegodyphus</taxon>
    </lineage>
</organism>
<dbReference type="EMBL" id="KK115058">
    <property type="protein sequence ID" value="KFM64075.1"/>
    <property type="molecule type" value="Genomic_DNA"/>
</dbReference>
<feature type="domain" description="RecA family profile 1" evidence="1">
    <location>
        <begin position="1"/>
        <end position="71"/>
    </location>
</feature>
<dbReference type="GO" id="GO:0005657">
    <property type="term" value="C:replication fork"/>
    <property type="evidence" value="ECO:0007669"/>
    <property type="project" value="TreeGrafter"/>
</dbReference>
<name>A0A087TG36_STEMI</name>
<dbReference type="GO" id="GO:0140664">
    <property type="term" value="F:ATP-dependent DNA damage sensor activity"/>
    <property type="evidence" value="ECO:0007669"/>
    <property type="project" value="InterPro"/>
</dbReference>
<dbReference type="STRING" id="407821.A0A087TG36"/>
<dbReference type="OrthoDB" id="1861185at2759"/>
<dbReference type="PANTHER" id="PTHR46487">
    <property type="entry name" value="DNA REPAIR PROTEIN XRCC3"/>
    <property type="match status" value="1"/>
</dbReference>
<proteinExistence type="predicted"/>
<dbReference type="InterPro" id="IPR020588">
    <property type="entry name" value="RecA_ATP-bd"/>
</dbReference>
<dbReference type="GO" id="GO:0045003">
    <property type="term" value="P:double-strand break repair via synthesis-dependent strand annealing"/>
    <property type="evidence" value="ECO:0007669"/>
    <property type="project" value="TreeGrafter"/>
</dbReference>
<evidence type="ECO:0000259" key="1">
    <source>
        <dbReference type="PROSITE" id="PS50162"/>
    </source>
</evidence>
<protein>
    <submittedName>
        <fullName evidence="2">DNA repair protein XRCC3</fullName>
    </submittedName>
</protein>
<dbReference type="Gene3D" id="3.40.50.300">
    <property type="entry name" value="P-loop containing nucleotide triphosphate hydrolases"/>
    <property type="match status" value="1"/>
</dbReference>
<dbReference type="Proteomes" id="UP000054359">
    <property type="component" value="Unassembled WGS sequence"/>
</dbReference>
<dbReference type="PROSITE" id="PS50162">
    <property type="entry name" value="RECA_2"/>
    <property type="match status" value="1"/>
</dbReference>
<dbReference type="GO" id="GO:0071140">
    <property type="term" value="P:resolution of mitotic recombination intermediates"/>
    <property type="evidence" value="ECO:0007669"/>
    <property type="project" value="TreeGrafter"/>
</dbReference>
<dbReference type="Pfam" id="PF08423">
    <property type="entry name" value="Rad51"/>
    <property type="match status" value="1"/>
</dbReference>
<dbReference type="GO" id="GO:0033065">
    <property type="term" value="C:Rad51C-XRCC3 complex"/>
    <property type="evidence" value="ECO:0007669"/>
    <property type="project" value="TreeGrafter"/>
</dbReference>
<keyword evidence="3" id="KW-1185">Reference proteome</keyword>
<reference evidence="2 3" key="1">
    <citation type="submission" date="2013-11" db="EMBL/GenBank/DDBJ databases">
        <title>Genome sequencing of Stegodyphus mimosarum.</title>
        <authorList>
            <person name="Bechsgaard J."/>
        </authorList>
    </citation>
    <scope>NUCLEOTIDE SEQUENCE [LARGE SCALE GENOMIC DNA]</scope>
</reference>
<dbReference type="GO" id="GO:0090656">
    <property type="term" value="P:t-circle formation"/>
    <property type="evidence" value="ECO:0007669"/>
    <property type="project" value="TreeGrafter"/>
</dbReference>
<dbReference type="GO" id="GO:0000400">
    <property type="term" value="F:four-way junction DNA binding"/>
    <property type="evidence" value="ECO:0007669"/>
    <property type="project" value="TreeGrafter"/>
</dbReference>
<evidence type="ECO:0000313" key="3">
    <source>
        <dbReference type="Proteomes" id="UP000054359"/>
    </source>
</evidence>
<gene>
    <name evidence="2" type="ORF">X975_00390</name>
</gene>
<dbReference type="OMA" id="NCINIRI"/>
<dbReference type="AlphaFoldDB" id="A0A087TG36"/>
<feature type="non-terminal residue" evidence="2">
    <location>
        <position position="129"/>
    </location>
</feature>
<dbReference type="InterPro" id="IPR027417">
    <property type="entry name" value="P-loop_NTPase"/>
</dbReference>
<dbReference type="InterPro" id="IPR013632">
    <property type="entry name" value="Rad51_C"/>
</dbReference>
<evidence type="ECO:0000313" key="2">
    <source>
        <dbReference type="EMBL" id="KFM64075.1"/>
    </source>
</evidence>
<sequence length="129" mass="14585">NEMMHVLQQSLPNLLQKEKKPKLIIIDSVAALLRSEYENSSIRTQLIQKIASEVWKLANYYQMAVVCVNQVSGYKQNSLIAGSLTASDIPSLGLLWSNILTTRCILSRQSSSTEEVIRILELVYSSYHQ</sequence>
<accession>A0A087TG36</accession>
<dbReference type="GO" id="GO:0000722">
    <property type="term" value="P:telomere maintenance via recombination"/>
    <property type="evidence" value="ECO:0007669"/>
    <property type="project" value="TreeGrafter"/>
</dbReference>
<dbReference type="SUPFAM" id="SSF52540">
    <property type="entry name" value="P-loop containing nucleoside triphosphate hydrolases"/>
    <property type="match status" value="1"/>
</dbReference>
<feature type="non-terminal residue" evidence="2">
    <location>
        <position position="1"/>
    </location>
</feature>
<dbReference type="GO" id="GO:0005524">
    <property type="term" value="F:ATP binding"/>
    <property type="evidence" value="ECO:0007669"/>
    <property type="project" value="InterPro"/>
</dbReference>